<keyword evidence="5" id="KW-1133">Transmembrane helix</keyword>
<evidence type="ECO:0000256" key="4">
    <source>
        <dbReference type="ARBA" id="ARBA00023157"/>
    </source>
</evidence>
<comment type="similarity">
    <text evidence="1">Belongs to the cutinase family.</text>
</comment>
<proteinExistence type="inferred from homology"/>
<dbReference type="Proteomes" id="UP000077519">
    <property type="component" value="Unassembled WGS sequence"/>
</dbReference>
<reference evidence="6 7" key="1">
    <citation type="submission" date="2016-03" db="EMBL/GenBank/DDBJ databases">
        <title>Genome sequence of Rhodococcus kyotonensis KB10.</title>
        <authorList>
            <person name="Jeong H."/>
            <person name="Hong C.E."/>
            <person name="Jo S.H."/>
            <person name="Park J.M."/>
        </authorList>
    </citation>
    <scope>NUCLEOTIDE SEQUENCE [LARGE SCALE GENOMIC DNA]</scope>
    <source>
        <strain evidence="6 7">KB10</strain>
    </source>
</reference>
<evidence type="ECO:0000256" key="3">
    <source>
        <dbReference type="ARBA" id="ARBA00022801"/>
    </source>
</evidence>
<accession>A0A177Y914</accession>
<gene>
    <name evidence="6" type="ORF">A3K89_10045</name>
</gene>
<dbReference type="RefSeq" id="WP_068430009.1">
    <property type="nucleotide sequence ID" value="NZ_LVHI01000032.1"/>
</dbReference>
<dbReference type="AlphaFoldDB" id="A0A177Y914"/>
<keyword evidence="7" id="KW-1185">Reference proteome</keyword>
<dbReference type="InterPro" id="IPR029058">
    <property type="entry name" value="AB_hydrolase_fold"/>
</dbReference>
<dbReference type="Gene3D" id="3.40.50.1820">
    <property type="entry name" value="alpha/beta hydrolase"/>
    <property type="match status" value="1"/>
</dbReference>
<dbReference type="PANTHER" id="PTHR33630">
    <property type="entry name" value="CUTINASE RV1984C-RELATED-RELATED"/>
    <property type="match status" value="1"/>
</dbReference>
<dbReference type="Pfam" id="PF01083">
    <property type="entry name" value="Cutinase"/>
    <property type="match status" value="1"/>
</dbReference>
<keyword evidence="4" id="KW-1015">Disulfide bond</keyword>
<dbReference type="InterPro" id="IPR000675">
    <property type="entry name" value="Cutinase/axe"/>
</dbReference>
<keyword evidence="5" id="KW-0472">Membrane</keyword>
<name>A0A177Y914_9NOCA</name>
<evidence type="ECO:0000256" key="2">
    <source>
        <dbReference type="ARBA" id="ARBA00022487"/>
    </source>
</evidence>
<organism evidence="6 7">
    <name type="scientific">Rhodococcoides kyotonense</name>
    <dbReference type="NCBI Taxonomy" id="398843"/>
    <lineage>
        <taxon>Bacteria</taxon>
        <taxon>Bacillati</taxon>
        <taxon>Actinomycetota</taxon>
        <taxon>Actinomycetes</taxon>
        <taxon>Mycobacteriales</taxon>
        <taxon>Nocardiaceae</taxon>
        <taxon>Rhodococcoides</taxon>
    </lineage>
</organism>
<feature type="transmembrane region" description="Helical" evidence="5">
    <location>
        <begin position="12"/>
        <end position="33"/>
    </location>
</feature>
<evidence type="ECO:0000256" key="5">
    <source>
        <dbReference type="SAM" id="Phobius"/>
    </source>
</evidence>
<comment type="caution">
    <text evidence="6">The sequence shown here is derived from an EMBL/GenBank/DDBJ whole genome shotgun (WGS) entry which is preliminary data.</text>
</comment>
<dbReference type="SUPFAM" id="SSF53474">
    <property type="entry name" value="alpha/beta-Hydrolases"/>
    <property type="match status" value="1"/>
</dbReference>
<keyword evidence="3" id="KW-0378">Hydrolase</keyword>
<keyword evidence="5" id="KW-0812">Transmembrane</keyword>
<keyword evidence="2" id="KW-0719">Serine esterase</keyword>
<dbReference type="SMART" id="SM01110">
    <property type="entry name" value="Cutinase"/>
    <property type="match status" value="1"/>
</dbReference>
<dbReference type="GO" id="GO:0052689">
    <property type="term" value="F:carboxylic ester hydrolase activity"/>
    <property type="evidence" value="ECO:0007669"/>
    <property type="project" value="UniProtKB-KW"/>
</dbReference>
<evidence type="ECO:0000313" key="6">
    <source>
        <dbReference type="EMBL" id="OAK51997.1"/>
    </source>
</evidence>
<dbReference type="EMBL" id="LVHI01000032">
    <property type="protein sequence ID" value="OAK51997.1"/>
    <property type="molecule type" value="Genomic_DNA"/>
</dbReference>
<dbReference type="PANTHER" id="PTHR33630:SF9">
    <property type="entry name" value="CUTINASE 4"/>
    <property type="match status" value="1"/>
</dbReference>
<evidence type="ECO:0000256" key="1">
    <source>
        <dbReference type="ARBA" id="ARBA00007534"/>
    </source>
</evidence>
<evidence type="ECO:0000313" key="7">
    <source>
        <dbReference type="Proteomes" id="UP000077519"/>
    </source>
</evidence>
<sequence>MANRTKRRRRLLPKLLAVAVVLGLVIVALWYLLAGRLPKEIPSPIPGPGPEQPSSQPADCADVAVIAIPGTWESAANDDPYNPTANPASLMLNVTRALQQQFDPSRATVYTVPYVAQFSNPIAFPPDGQQSYNNSRTEGSAVARDEMTRYSEHCPLTNFVLTGFSQGAVIAGDIASDIGAGNGPIAADRVLGVTLIADGRRDGTSGNDIGPAVDGVGAEVALGGLDLPGITMTGPRPGGFGTLDDKVNQICAAGDLICAAPSEGLSLRNIPQSIGILLGAAGNPVHASYNSFVVDDAGTTSTQWTASWAAGLIESAPEIAHS</sequence>
<protein>
    <submittedName>
        <fullName evidence="6">Cutinase</fullName>
    </submittedName>
</protein>